<reference evidence="1 2" key="1">
    <citation type="submission" date="2018-10" db="EMBL/GenBank/DDBJ databases">
        <title>Genomic Encyclopedia of Archaeal and Bacterial Type Strains, Phase II (KMG-II): from individual species to whole genera.</title>
        <authorList>
            <person name="Goeker M."/>
        </authorList>
    </citation>
    <scope>NUCLEOTIDE SEQUENCE [LARGE SCALE GENOMIC DNA]</scope>
    <source>
        <strain evidence="1 2">DSM 235</strain>
    </source>
</reference>
<keyword evidence="2" id="KW-1185">Reference proteome</keyword>
<name>A0A495VAH4_9GAMM</name>
<dbReference type="AlphaFoldDB" id="A0A495VAH4"/>
<gene>
    <name evidence="1" type="ORF">BDD21_2814</name>
</gene>
<evidence type="ECO:0000313" key="2">
    <source>
        <dbReference type="Proteomes" id="UP000274556"/>
    </source>
</evidence>
<organism evidence="1 2">
    <name type="scientific">Thiocapsa rosea</name>
    <dbReference type="NCBI Taxonomy" id="69360"/>
    <lineage>
        <taxon>Bacteria</taxon>
        <taxon>Pseudomonadati</taxon>
        <taxon>Pseudomonadota</taxon>
        <taxon>Gammaproteobacteria</taxon>
        <taxon>Chromatiales</taxon>
        <taxon>Chromatiaceae</taxon>
        <taxon>Thiocapsa</taxon>
    </lineage>
</organism>
<sequence length="73" mass="7938">MATKPRTQPTPAVPQPSARLAISDATLAELNLDHGTWRVLTESIFPSAVVSHPDPQTTGSFCRKYSTGDVIFR</sequence>
<proteinExistence type="predicted"/>
<protein>
    <submittedName>
        <fullName evidence="1">Uncharacterized protein</fullName>
    </submittedName>
</protein>
<dbReference type="RefSeq" id="WP_211335054.1">
    <property type="nucleotide sequence ID" value="NZ_RBXL01000001.1"/>
</dbReference>
<accession>A0A495VAH4</accession>
<dbReference type="Proteomes" id="UP000274556">
    <property type="component" value="Unassembled WGS sequence"/>
</dbReference>
<dbReference type="EMBL" id="RBXL01000001">
    <property type="protein sequence ID" value="RKT45367.1"/>
    <property type="molecule type" value="Genomic_DNA"/>
</dbReference>
<comment type="caution">
    <text evidence="1">The sequence shown here is derived from an EMBL/GenBank/DDBJ whole genome shotgun (WGS) entry which is preliminary data.</text>
</comment>
<evidence type="ECO:0000313" key="1">
    <source>
        <dbReference type="EMBL" id="RKT45367.1"/>
    </source>
</evidence>